<dbReference type="EC" id="2.7.7.49" evidence="1"/>
<dbReference type="Pfam" id="PF17917">
    <property type="entry name" value="RT_RNaseH"/>
    <property type="match status" value="1"/>
</dbReference>
<dbReference type="Pfam" id="PF00665">
    <property type="entry name" value="rve"/>
    <property type="match status" value="1"/>
</dbReference>
<evidence type="ECO:0000256" key="2">
    <source>
        <dbReference type="ARBA" id="ARBA00022679"/>
    </source>
</evidence>
<dbReference type="InterPro" id="IPR001584">
    <property type="entry name" value="Integrase_cat-core"/>
</dbReference>
<evidence type="ECO:0000256" key="4">
    <source>
        <dbReference type="ARBA" id="ARBA00022722"/>
    </source>
</evidence>
<dbReference type="Gene3D" id="1.10.340.70">
    <property type="match status" value="1"/>
</dbReference>
<dbReference type="GO" id="GO:0042575">
    <property type="term" value="C:DNA polymerase complex"/>
    <property type="evidence" value="ECO:0007669"/>
    <property type="project" value="UniProtKB-ARBA"/>
</dbReference>
<dbReference type="Gene3D" id="3.30.420.10">
    <property type="entry name" value="Ribonuclease H-like superfamily/Ribonuclease H"/>
    <property type="match status" value="1"/>
</dbReference>
<dbReference type="STRING" id="121845.A0A3Q0JCA3"/>
<keyword evidence="6" id="KW-0378">Hydrolase</keyword>
<evidence type="ECO:0000256" key="7">
    <source>
        <dbReference type="ARBA" id="ARBA00022918"/>
    </source>
</evidence>
<dbReference type="GeneID" id="103518583"/>
<reference evidence="10" key="1">
    <citation type="submission" date="2025-08" db="UniProtKB">
        <authorList>
            <consortium name="RefSeq"/>
        </authorList>
    </citation>
    <scope>IDENTIFICATION</scope>
</reference>
<dbReference type="InterPro" id="IPR041588">
    <property type="entry name" value="Integrase_H2C2"/>
</dbReference>
<dbReference type="RefSeq" id="XP_026686142.1">
    <property type="nucleotide sequence ID" value="XM_026830341.1"/>
</dbReference>
<sequence>MLRTVLGHDYGDDVIRPIHFASKTLSSAERNYSQVQKEALAVIYGVQYFSKYLTGRKFTLITDNKALVTLFGEDKAVPMLSLARLQRWSLILSNFDYSLKYKKGTQIPVADALSRLPLSNDKTFDDTVYYLGFKELGLTANTIINTNRIIISDDLKEQILKLLHDEHPGIVRMKALARSYVWFPGIDKEIENYVKSCSACQAQSNNAQESLLTYWPQTSYPFQRIHIDYAEYDKKNLFIICDAFSKWIEVEVVSSTDSKSTIQCLERFFSNFGFPETCVSDNGPQLVSKEMVDFMENNSITMVNSPPYHPKSNGAAERAVQVVKRHLEKQEGEKEKYSSFKQRVTSLLHVYRNTPHSVTGKSPAEMIFKFTPKIKLGKLKQVDPVKDKVTKYQEYQRKHVNQNRSINYYQVNEKVWVRSVRGEKVKWFPGHIVKIMSPYTYTVETEHQSRLVHADHLKKFEVRKSTRVSRPPPRFSF</sequence>
<keyword evidence="5" id="KW-0255">Endonuclease</keyword>
<dbReference type="GO" id="GO:0003964">
    <property type="term" value="F:RNA-directed DNA polymerase activity"/>
    <property type="evidence" value="ECO:0007669"/>
    <property type="project" value="UniProtKB-KW"/>
</dbReference>
<evidence type="ECO:0000256" key="5">
    <source>
        <dbReference type="ARBA" id="ARBA00022759"/>
    </source>
</evidence>
<evidence type="ECO:0000313" key="10">
    <source>
        <dbReference type="RefSeq" id="XP_026686142.1"/>
    </source>
</evidence>
<dbReference type="GO" id="GO:0016787">
    <property type="term" value="F:hydrolase activity"/>
    <property type="evidence" value="ECO:0007669"/>
    <property type="project" value="UniProtKB-KW"/>
</dbReference>
<dbReference type="PaxDb" id="121845-A0A3Q0JCA3"/>
<evidence type="ECO:0000259" key="8">
    <source>
        <dbReference type="PROSITE" id="PS50994"/>
    </source>
</evidence>
<evidence type="ECO:0000256" key="6">
    <source>
        <dbReference type="ARBA" id="ARBA00022801"/>
    </source>
</evidence>
<dbReference type="InterPro" id="IPR043502">
    <property type="entry name" value="DNA/RNA_pol_sf"/>
</dbReference>
<proteinExistence type="predicted"/>
<dbReference type="InterPro" id="IPR041373">
    <property type="entry name" value="RT_RNaseH"/>
</dbReference>
<protein>
    <recommendedName>
        <fullName evidence="1">RNA-directed DNA polymerase</fullName>
        <ecNumber evidence="1">2.7.7.49</ecNumber>
    </recommendedName>
</protein>
<dbReference type="SUPFAM" id="SSF53098">
    <property type="entry name" value="Ribonuclease H-like"/>
    <property type="match status" value="1"/>
</dbReference>
<dbReference type="AlphaFoldDB" id="A0A3Q0JCA3"/>
<evidence type="ECO:0000256" key="3">
    <source>
        <dbReference type="ARBA" id="ARBA00022695"/>
    </source>
</evidence>
<dbReference type="PROSITE" id="PS50994">
    <property type="entry name" value="INTEGRASE"/>
    <property type="match status" value="1"/>
</dbReference>
<accession>A0A3Q0JCA3</accession>
<keyword evidence="7" id="KW-0695">RNA-directed DNA polymerase</keyword>
<keyword evidence="2" id="KW-0808">Transferase</keyword>
<dbReference type="CDD" id="cd09274">
    <property type="entry name" value="RNase_HI_RT_Ty3"/>
    <property type="match status" value="1"/>
</dbReference>
<dbReference type="GO" id="GO:0015074">
    <property type="term" value="P:DNA integration"/>
    <property type="evidence" value="ECO:0007669"/>
    <property type="project" value="InterPro"/>
</dbReference>
<dbReference type="GO" id="GO:0004519">
    <property type="term" value="F:endonuclease activity"/>
    <property type="evidence" value="ECO:0007669"/>
    <property type="project" value="UniProtKB-KW"/>
</dbReference>
<dbReference type="KEGG" id="dci:103518583"/>
<dbReference type="PANTHER" id="PTHR37984">
    <property type="entry name" value="PROTEIN CBG26694"/>
    <property type="match status" value="1"/>
</dbReference>
<keyword evidence="4" id="KW-0540">Nuclease</keyword>
<dbReference type="Pfam" id="PF17921">
    <property type="entry name" value="Integrase_H2C2"/>
    <property type="match status" value="1"/>
</dbReference>
<dbReference type="PANTHER" id="PTHR37984:SF5">
    <property type="entry name" value="PROTEIN NYNRIN-LIKE"/>
    <property type="match status" value="1"/>
</dbReference>
<gene>
    <name evidence="10" type="primary">LOC103518583</name>
</gene>
<dbReference type="GO" id="GO:0003676">
    <property type="term" value="F:nucleic acid binding"/>
    <property type="evidence" value="ECO:0007669"/>
    <property type="project" value="InterPro"/>
</dbReference>
<keyword evidence="3" id="KW-0548">Nucleotidyltransferase</keyword>
<keyword evidence="9" id="KW-1185">Reference proteome</keyword>
<dbReference type="InterPro" id="IPR050951">
    <property type="entry name" value="Retrovirus_Pol_polyprotein"/>
</dbReference>
<evidence type="ECO:0000256" key="1">
    <source>
        <dbReference type="ARBA" id="ARBA00012493"/>
    </source>
</evidence>
<dbReference type="FunFam" id="3.30.420.10:FF:000063">
    <property type="entry name" value="Retrovirus-related Pol polyprotein from transposon 297-like Protein"/>
    <property type="match status" value="1"/>
</dbReference>
<dbReference type="SUPFAM" id="SSF56672">
    <property type="entry name" value="DNA/RNA polymerases"/>
    <property type="match status" value="1"/>
</dbReference>
<organism evidence="9 10">
    <name type="scientific">Diaphorina citri</name>
    <name type="common">Asian citrus psyllid</name>
    <dbReference type="NCBI Taxonomy" id="121845"/>
    <lineage>
        <taxon>Eukaryota</taxon>
        <taxon>Metazoa</taxon>
        <taxon>Ecdysozoa</taxon>
        <taxon>Arthropoda</taxon>
        <taxon>Hexapoda</taxon>
        <taxon>Insecta</taxon>
        <taxon>Pterygota</taxon>
        <taxon>Neoptera</taxon>
        <taxon>Paraneoptera</taxon>
        <taxon>Hemiptera</taxon>
        <taxon>Sternorrhyncha</taxon>
        <taxon>Psylloidea</taxon>
        <taxon>Psyllidae</taxon>
        <taxon>Diaphorininae</taxon>
        <taxon>Diaphorina</taxon>
    </lineage>
</organism>
<dbReference type="Proteomes" id="UP000079169">
    <property type="component" value="Unplaced"/>
</dbReference>
<name>A0A3Q0JCA3_DIACI</name>
<evidence type="ECO:0000313" key="9">
    <source>
        <dbReference type="Proteomes" id="UP000079169"/>
    </source>
</evidence>
<dbReference type="InterPro" id="IPR012337">
    <property type="entry name" value="RNaseH-like_sf"/>
</dbReference>
<feature type="domain" description="Integrase catalytic" evidence="8">
    <location>
        <begin position="217"/>
        <end position="371"/>
    </location>
</feature>
<dbReference type="InterPro" id="IPR036397">
    <property type="entry name" value="RNaseH_sf"/>
</dbReference>